<proteinExistence type="predicted"/>
<dbReference type="AlphaFoldDB" id="A0A379EYG5"/>
<evidence type="ECO:0000313" key="1">
    <source>
        <dbReference type="EMBL" id="SUC11439.1"/>
    </source>
</evidence>
<dbReference type="Gene3D" id="2.180.10.10">
    <property type="entry name" value="RHS repeat-associated core"/>
    <property type="match status" value="1"/>
</dbReference>
<dbReference type="EMBL" id="UGTP01000001">
    <property type="protein sequence ID" value="SUC11439.1"/>
    <property type="molecule type" value="Genomic_DNA"/>
</dbReference>
<reference evidence="1 2" key="1">
    <citation type="submission" date="2018-06" db="EMBL/GenBank/DDBJ databases">
        <authorList>
            <consortium name="Pathogen Informatics"/>
            <person name="Doyle S."/>
        </authorList>
    </citation>
    <scope>NUCLEOTIDE SEQUENCE [LARGE SCALE GENOMIC DNA]</scope>
    <source>
        <strain evidence="1 2">NCTC13043</strain>
    </source>
</reference>
<dbReference type="Proteomes" id="UP000254235">
    <property type="component" value="Unassembled WGS sequence"/>
</dbReference>
<dbReference type="GeneID" id="78570025"/>
<protein>
    <submittedName>
        <fullName evidence="1">Uncharacterized protein</fullName>
    </submittedName>
</protein>
<dbReference type="OrthoDB" id="1061302at2"/>
<dbReference type="RefSeq" id="WP_115082773.1">
    <property type="nucleotide sequence ID" value="NZ_CAJPLF010000004.1"/>
</dbReference>
<accession>A0A379EYG5</accession>
<evidence type="ECO:0000313" key="2">
    <source>
        <dbReference type="Proteomes" id="UP000254235"/>
    </source>
</evidence>
<dbReference type="NCBIfam" id="TIGR04183">
    <property type="entry name" value="Por_Secre_tail"/>
    <property type="match status" value="1"/>
</dbReference>
<sequence>MKKLLRLTVAALLLATSQVSTAQIKMAPNYFRADPAVYKYRMAKVVEWKDTEDEQITHYVYDKMGCLVKEEYKRSEGPMIYAYNYTYDQQGYMIQKEEEALKTENGESIISSRHNYKRNEYGYVTEYTRATHHGTEPDEKTLTEDVVMEFFYDNNMRLDHVDIRQFDYPTDKLEENVGRVCKVEYNDAGLVSCVSQIYPDNNELVWKEEFTYDEQGRRISIKKVPGPNYTSQQILSWTWHYDNDGDIDIHSSSNGFNKEFKYDKQKLAAETFMPLEATEAEWALQGPLNCTLFKELPMEKFFKHAPISETTDETEITYEAVGTSDGINNVTSSSNNSLQANVIDNQLIVNIPTSLIGKTLQIFSATGASMRSLVANGSQTTVNIENLTAGIYVVNVANQSVKFIKR</sequence>
<gene>
    <name evidence="1" type="ORF">NCTC13043_00285</name>
</gene>
<organism evidence="1 2">
    <name type="scientific">Prevotella pallens</name>
    <dbReference type="NCBI Taxonomy" id="60133"/>
    <lineage>
        <taxon>Bacteria</taxon>
        <taxon>Pseudomonadati</taxon>
        <taxon>Bacteroidota</taxon>
        <taxon>Bacteroidia</taxon>
        <taxon>Bacteroidales</taxon>
        <taxon>Prevotellaceae</taxon>
        <taxon>Prevotella</taxon>
    </lineage>
</organism>
<name>A0A379EYG5_9BACT</name>
<dbReference type="InterPro" id="IPR026444">
    <property type="entry name" value="Secre_tail"/>
</dbReference>